<dbReference type="HAMAP" id="MF_02113_A">
    <property type="entry name" value="Proteasome_B_A"/>
    <property type="match status" value="1"/>
</dbReference>
<keyword evidence="7 9" id="KW-0647">Proteasome</keyword>
<comment type="caution">
    <text evidence="12">The sequence shown here is derived from an EMBL/GenBank/DDBJ whole genome shotgun (WGS) entry which is preliminary data.</text>
</comment>
<sequence length="211" mass="23110">MTVQSTGTTTLGFKWKDGVIVATDRRATMDTMISSKNTTKLHRISDHIVATIAGGLGDSQHVVRVLQAESNIFRFKNGYEISVSGISTLLANMLNQTKFYPEYTFPIVAGVDRLGSHVFSVDPAGGAEEDDFISVGSGSPYVYGVMEDRYRETNISRDEGFELGVRALCAALKRDAATGNGIDIVSVSQKEFYKWSDKEVNKLASKYGVNF</sequence>
<dbReference type="Gene3D" id="3.60.20.10">
    <property type="entry name" value="Glutamine Phosphoribosylpyrophosphate, subunit 1, domain 1"/>
    <property type="match status" value="1"/>
</dbReference>
<comment type="similarity">
    <text evidence="9">Belongs to the peptidase T1B family.</text>
</comment>
<comment type="activity regulation">
    <text evidence="9">The formation of the proteasomal ATPase PAN-20S proteasome complex, via the docking of the C-termini of PAN into the intersubunit pockets in the alpha-rings, triggers opening of the gate for substrate entry. Interconversion between the open-gate and close-gate conformations leads to a dynamic regulation of the 20S proteasome proteolysis activity.</text>
</comment>
<dbReference type="EC" id="3.4.25.1" evidence="9"/>
<dbReference type="PRINTS" id="PR00141">
    <property type="entry name" value="PROTEASOME"/>
</dbReference>
<evidence type="ECO:0000256" key="4">
    <source>
        <dbReference type="ARBA" id="ARBA00022698"/>
    </source>
</evidence>
<comment type="subunit">
    <text evidence="9">The 20S proteasome core is composed of 14 alpha and 14 beta subunits that assemble into four stacked heptameric rings, resulting in a barrel-shaped structure. The two inner rings, each composed of seven catalytic beta subunits, are sandwiched by two outer rings, each composed of seven alpha subunits. The catalytic chamber with the active sites is on the inside of the barrel. Has a gated structure, the ends of the cylinder being occluded by the N-termini of the alpha-subunits. Is capped at one or both ends by the proteasome regulatory ATPase, PAN.</text>
</comment>
<dbReference type="EMBL" id="JAGVSJ010000005">
    <property type="protein sequence ID" value="MBX8631523.1"/>
    <property type="molecule type" value="Genomic_DNA"/>
</dbReference>
<feature type="active site" description="Nucleophile" evidence="9 10">
    <location>
        <position position="8"/>
    </location>
</feature>
<reference evidence="12" key="1">
    <citation type="submission" date="2021-05" db="EMBL/GenBank/DDBJ databases">
        <title>Genomic insights into ecological role and evolution of a novel Thermoplasmata order Candidatus Sysuiplasmatales.</title>
        <authorList>
            <person name="Yuan Y."/>
        </authorList>
    </citation>
    <scope>NUCLEOTIDE SEQUENCE</scope>
    <source>
        <strain evidence="12">TUT19-bin139</strain>
        <strain evidence="11">YP2-bin.285</strain>
    </source>
</reference>
<gene>
    <name evidence="9" type="primary">psmB</name>
    <name evidence="11" type="ORF">J9259_03245</name>
    <name evidence="12" type="ORF">KIY12_01720</name>
</gene>
<dbReference type="InterPro" id="IPR000243">
    <property type="entry name" value="Pept_T1A_subB"/>
</dbReference>
<keyword evidence="5 9" id="KW-0378">Hydrolase</keyword>
<dbReference type="GO" id="GO:0004298">
    <property type="term" value="F:threonine-type endopeptidase activity"/>
    <property type="evidence" value="ECO:0007669"/>
    <property type="project" value="UniProtKB-UniRule"/>
</dbReference>
<evidence type="ECO:0000256" key="8">
    <source>
        <dbReference type="ARBA" id="ARBA00023145"/>
    </source>
</evidence>
<evidence type="ECO:0000256" key="1">
    <source>
        <dbReference type="ARBA" id="ARBA00001198"/>
    </source>
</evidence>
<comment type="subcellular location">
    <subcellularLocation>
        <location evidence="9">Cytoplasm</location>
    </subcellularLocation>
</comment>
<feature type="propeptide" id="PRO_5035346280" description="Removed in mature form; by autocatalysis" evidence="9">
    <location>
        <begin position="1"/>
        <end position="7"/>
    </location>
</feature>
<dbReference type="AlphaFoldDB" id="A0A8J8CFH9"/>
<evidence type="ECO:0000256" key="7">
    <source>
        <dbReference type="ARBA" id="ARBA00022942"/>
    </source>
</evidence>
<dbReference type="EMBL" id="JAHEAC010000007">
    <property type="protein sequence ID" value="MBX8643436.1"/>
    <property type="molecule type" value="Genomic_DNA"/>
</dbReference>
<evidence type="ECO:0000256" key="10">
    <source>
        <dbReference type="PIRSR" id="PIRSR600243-1"/>
    </source>
</evidence>
<dbReference type="PANTHER" id="PTHR32194:SF3">
    <property type="entry name" value="PROTEASOME SUBUNIT BETA"/>
    <property type="match status" value="1"/>
</dbReference>
<dbReference type="GO" id="GO:0005737">
    <property type="term" value="C:cytoplasm"/>
    <property type="evidence" value="ECO:0007669"/>
    <property type="project" value="UniProtKB-SubCell"/>
</dbReference>
<dbReference type="Pfam" id="PF00227">
    <property type="entry name" value="Proteasome"/>
    <property type="match status" value="1"/>
</dbReference>
<proteinExistence type="inferred from homology"/>
<dbReference type="SUPFAM" id="SSF56235">
    <property type="entry name" value="N-terminal nucleophile aminohydrolases (Ntn hydrolases)"/>
    <property type="match status" value="1"/>
</dbReference>
<keyword evidence="3 9" id="KW-0645">Protease</keyword>
<dbReference type="Proteomes" id="UP000716004">
    <property type="component" value="Unassembled WGS sequence"/>
</dbReference>
<dbReference type="PROSITE" id="PS51476">
    <property type="entry name" value="PROTEASOME_BETA_2"/>
    <property type="match status" value="1"/>
</dbReference>
<evidence type="ECO:0000313" key="12">
    <source>
        <dbReference type="EMBL" id="MBX8643436.1"/>
    </source>
</evidence>
<keyword evidence="2 9" id="KW-0963">Cytoplasm</keyword>
<dbReference type="InterPro" id="IPR029055">
    <property type="entry name" value="Ntn_hydrolases_N"/>
</dbReference>
<comment type="function">
    <text evidence="9">Component of the proteasome core, a large protease complex with broad specificity involved in protein degradation.</text>
</comment>
<accession>A0A8J8CFH9</accession>
<dbReference type="GO" id="GO:0019774">
    <property type="term" value="C:proteasome core complex, beta-subunit complex"/>
    <property type="evidence" value="ECO:0007669"/>
    <property type="project" value="UniProtKB-UniRule"/>
</dbReference>
<dbReference type="Proteomes" id="UP000750197">
    <property type="component" value="Unassembled WGS sequence"/>
</dbReference>
<keyword evidence="6 9" id="KW-0068">Autocatalytic cleavage</keyword>
<dbReference type="InterPro" id="IPR023333">
    <property type="entry name" value="Proteasome_suB-type"/>
</dbReference>
<keyword evidence="8 9" id="KW-0865">Zymogen</keyword>
<dbReference type="InterPro" id="IPR001353">
    <property type="entry name" value="Proteasome_sua/b"/>
</dbReference>
<evidence type="ECO:0000313" key="11">
    <source>
        <dbReference type="EMBL" id="MBX8631523.1"/>
    </source>
</evidence>
<keyword evidence="4 9" id="KW-0888">Threonine protease</keyword>
<feature type="chain" id="PRO_5035346279" description="Proteasome subunit beta" evidence="9">
    <location>
        <begin position="8"/>
        <end position="211"/>
    </location>
</feature>
<evidence type="ECO:0000256" key="2">
    <source>
        <dbReference type="ARBA" id="ARBA00022490"/>
    </source>
</evidence>
<evidence type="ECO:0000256" key="6">
    <source>
        <dbReference type="ARBA" id="ARBA00022813"/>
    </source>
</evidence>
<comment type="catalytic activity">
    <reaction evidence="1 9">
        <text>Cleavage of peptide bonds with very broad specificity.</text>
        <dbReference type="EC" id="3.4.25.1"/>
    </reaction>
</comment>
<name>A0A8J8CFH9_9ARCH</name>
<dbReference type="InterPro" id="IPR019983">
    <property type="entry name" value="Pept_T1A_Psome_bsu_arc"/>
</dbReference>
<organism evidence="12 13">
    <name type="scientific">Candidatus Sysuiplasma superficiale</name>
    <dbReference type="NCBI Taxonomy" id="2823368"/>
    <lineage>
        <taxon>Archaea</taxon>
        <taxon>Methanobacteriati</taxon>
        <taxon>Thermoplasmatota</taxon>
        <taxon>Thermoplasmata</taxon>
        <taxon>Candidatus Sysuiplasmatales</taxon>
        <taxon>Candidatus Sysuiplasmataceae</taxon>
        <taxon>Candidatus Sysuiplasma</taxon>
    </lineage>
</organism>
<evidence type="ECO:0000313" key="13">
    <source>
        <dbReference type="Proteomes" id="UP000750197"/>
    </source>
</evidence>
<evidence type="ECO:0000256" key="5">
    <source>
        <dbReference type="ARBA" id="ARBA00022801"/>
    </source>
</evidence>
<dbReference type="GO" id="GO:0010498">
    <property type="term" value="P:proteasomal protein catabolic process"/>
    <property type="evidence" value="ECO:0007669"/>
    <property type="project" value="UniProtKB-UniRule"/>
</dbReference>
<protein>
    <recommendedName>
        <fullName evidence="9">Proteasome subunit beta</fullName>
        <ecNumber evidence="9">3.4.25.1</ecNumber>
    </recommendedName>
    <alternativeName>
        <fullName evidence="9">20S proteasome beta subunit</fullName>
    </alternativeName>
    <alternativeName>
        <fullName evidence="9">Proteasome core protein PsmB</fullName>
    </alternativeName>
</protein>
<evidence type="ECO:0000256" key="3">
    <source>
        <dbReference type="ARBA" id="ARBA00022670"/>
    </source>
</evidence>
<dbReference type="PANTHER" id="PTHR32194">
    <property type="entry name" value="METALLOPROTEASE TLDD"/>
    <property type="match status" value="1"/>
</dbReference>
<evidence type="ECO:0000256" key="9">
    <source>
        <dbReference type="HAMAP-Rule" id="MF_02113"/>
    </source>
</evidence>